<evidence type="ECO:0000256" key="1">
    <source>
        <dbReference type="SAM" id="Phobius"/>
    </source>
</evidence>
<proteinExistence type="predicted"/>
<dbReference type="InterPro" id="IPR022472">
    <property type="entry name" value="VPLPA-CTERM"/>
</dbReference>
<evidence type="ECO:0000313" key="5">
    <source>
        <dbReference type="Proteomes" id="UP000284476"/>
    </source>
</evidence>
<dbReference type="EMBL" id="SAUZ01000001">
    <property type="protein sequence ID" value="RWR24368.1"/>
    <property type="molecule type" value="Genomic_DNA"/>
</dbReference>
<dbReference type="InterPro" id="IPR026588">
    <property type="entry name" value="Choice_anch_A"/>
</dbReference>
<dbReference type="Proteomes" id="UP000284476">
    <property type="component" value="Unassembled WGS sequence"/>
</dbReference>
<dbReference type="Pfam" id="PF20597">
    <property type="entry name" value="pAdhesive_15"/>
    <property type="match status" value="1"/>
</dbReference>
<protein>
    <submittedName>
        <fullName evidence="4">VPLPA-CTERM sorting domain-containing protein</fullName>
    </submittedName>
</protein>
<gene>
    <name evidence="4" type="ORF">D2T30_00160</name>
</gene>
<name>A0A443JV43_9RHOB</name>
<reference evidence="4 5" key="2">
    <citation type="submission" date="2019-01" db="EMBL/GenBank/DDBJ databases">
        <authorList>
            <person name="Li Y."/>
        </authorList>
    </citation>
    <scope>NUCLEOTIDE SEQUENCE [LARGE SCALE GENOMIC DNA]</scope>
    <source>
        <strain evidence="4 5">SK2B-1</strain>
    </source>
</reference>
<feature type="domain" description="Choice-of-anchor A" evidence="3">
    <location>
        <begin position="31"/>
        <end position="268"/>
    </location>
</feature>
<accession>A0A443JV43</accession>
<evidence type="ECO:0000256" key="2">
    <source>
        <dbReference type="SAM" id="SignalP"/>
    </source>
</evidence>
<keyword evidence="1" id="KW-0812">Transmembrane</keyword>
<feature type="signal peptide" evidence="2">
    <location>
        <begin position="1"/>
        <end position="24"/>
    </location>
</feature>
<dbReference type="NCBIfam" id="TIGR04215">
    <property type="entry name" value="choice_anch_A"/>
    <property type="match status" value="1"/>
</dbReference>
<dbReference type="InterPro" id="IPR013424">
    <property type="entry name" value="Ice-binding_C"/>
</dbReference>
<feature type="transmembrane region" description="Helical" evidence="1">
    <location>
        <begin position="279"/>
        <end position="299"/>
    </location>
</feature>
<organism evidence="4 5">
    <name type="scientific">Paenirhodobacter populi</name>
    <dbReference type="NCBI Taxonomy" id="2306993"/>
    <lineage>
        <taxon>Bacteria</taxon>
        <taxon>Pseudomonadati</taxon>
        <taxon>Pseudomonadota</taxon>
        <taxon>Alphaproteobacteria</taxon>
        <taxon>Rhodobacterales</taxon>
        <taxon>Rhodobacter group</taxon>
        <taxon>Paenirhodobacter</taxon>
    </lineage>
</organism>
<keyword evidence="1" id="KW-0472">Membrane</keyword>
<dbReference type="RefSeq" id="WP_128207156.1">
    <property type="nucleotide sequence ID" value="NZ_JBHRSO010000057.1"/>
</dbReference>
<reference evidence="4 5" key="1">
    <citation type="submission" date="2019-01" db="EMBL/GenBank/DDBJ databases">
        <title>Sinorhodobacter populi sp. nov. isolated from the symptomatic bark tissue of Populus euramericana canker.</title>
        <authorList>
            <person name="Xu G."/>
        </authorList>
    </citation>
    <scope>NUCLEOTIDE SEQUENCE [LARGE SCALE GENOMIC DNA]</scope>
    <source>
        <strain evidence="4 5">SK2B-1</strain>
    </source>
</reference>
<evidence type="ECO:0000259" key="3">
    <source>
        <dbReference type="Pfam" id="PF20597"/>
    </source>
</evidence>
<sequence>MKFTVSGICLAGFMAVGPFGAAQAASLSAVELLQQYNLVVKGDLNSMQEVEGNVYVGGNLTGSALQAVKKKAPVPDAGLANVVILGNNNEVTLNINDPDVTVVIGGTNTGVVNEAGTVIVGSTPAELVPDASTVFSTLDQWSTDLSHLATTGTYTEGEQGYTFGAGVYNISLDDFRKMAFTYDLAEGETIVFNVSGTDLAIHKNWPGVPFELGRQVVWNFYEAENISIDAKVIGSVLAPKATLSGFSGSLEGSVFALAVNLTNGEIHLQQPDFDIDTPVVPVPATLPLLIGGLGALAVLRRRKAA</sequence>
<keyword evidence="2" id="KW-0732">Signal</keyword>
<evidence type="ECO:0000313" key="4">
    <source>
        <dbReference type="EMBL" id="RWR24368.1"/>
    </source>
</evidence>
<dbReference type="NCBIfam" id="TIGR02595">
    <property type="entry name" value="PEP_CTERM"/>
    <property type="match status" value="1"/>
</dbReference>
<comment type="caution">
    <text evidence="4">The sequence shown here is derived from an EMBL/GenBank/DDBJ whole genome shotgun (WGS) entry which is preliminary data.</text>
</comment>
<dbReference type="AlphaFoldDB" id="A0A443JV43"/>
<feature type="chain" id="PRO_5019268868" evidence="2">
    <location>
        <begin position="25"/>
        <end position="305"/>
    </location>
</feature>
<dbReference type="NCBIfam" id="TIGR03370">
    <property type="entry name" value="VPLPA-CTERM"/>
    <property type="match status" value="1"/>
</dbReference>
<keyword evidence="1" id="KW-1133">Transmembrane helix</keyword>